<reference evidence="1" key="1">
    <citation type="submission" date="2022-07" db="EMBL/GenBank/DDBJ databases">
        <title>Phylogenomic reconstructions and comparative analyses of Kickxellomycotina fungi.</title>
        <authorList>
            <person name="Reynolds N.K."/>
            <person name="Stajich J.E."/>
            <person name="Barry K."/>
            <person name="Grigoriev I.V."/>
            <person name="Crous P."/>
            <person name="Smith M.E."/>
        </authorList>
    </citation>
    <scope>NUCLEOTIDE SEQUENCE</scope>
    <source>
        <strain evidence="1">NRRL 5244</strain>
    </source>
</reference>
<comment type="caution">
    <text evidence="1">The sequence shown here is derived from an EMBL/GenBank/DDBJ whole genome shotgun (WGS) entry which is preliminary data.</text>
</comment>
<evidence type="ECO:0000313" key="1">
    <source>
        <dbReference type="EMBL" id="KAJ1936952.1"/>
    </source>
</evidence>
<evidence type="ECO:0000313" key="2">
    <source>
        <dbReference type="Proteomes" id="UP001150603"/>
    </source>
</evidence>
<dbReference type="Proteomes" id="UP001150603">
    <property type="component" value="Unassembled WGS sequence"/>
</dbReference>
<gene>
    <name evidence="1" type="ORF">FBU59_004896</name>
</gene>
<dbReference type="EMBL" id="JANBPW010003690">
    <property type="protein sequence ID" value="KAJ1936952.1"/>
    <property type="molecule type" value="Genomic_DNA"/>
</dbReference>
<keyword evidence="2" id="KW-1185">Reference proteome</keyword>
<proteinExistence type="predicted"/>
<sequence>MAAKRTIPLPTQQPQANGSGSNLALPKVPEKDEFAEWAGPRYPTETERTLALLQHPPAPWDQLYSPTICPRLPLPHNIVIHLSQEFFEASEPYPIYRNTIELMAHPEHNDISLSLFRLSDDPVLSFELCMPAWLTDFLLFNRLPAGYQEPAKLSFILAPSPTTTLAPFPNPNARLVANRNLRARKLAMYVVDKLALPLMQQPAPNYINAVDSCVRAYQGMNTRVDSRAAGSGNPFVDLFVAAGETVSDVERVALDDLVTWQDIMRRKKMEEVVEYVGKPELYLNLTCKSKRIAPRFSLATIKAHLWKSSSDILVHYEWAEFVKNRVAKAQSLPAQK</sequence>
<name>A0ACC1J485_9FUNG</name>
<organism evidence="1 2">
    <name type="scientific">Linderina macrospora</name>
    <dbReference type="NCBI Taxonomy" id="4868"/>
    <lineage>
        <taxon>Eukaryota</taxon>
        <taxon>Fungi</taxon>
        <taxon>Fungi incertae sedis</taxon>
        <taxon>Zoopagomycota</taxon>
        <taxon>Kickxellomycotina</taxon>
        <taxon>Kickxellomycetes</taxon>
        <taxon>Kickxellales</taxon>
        <taxon>Kickxellaceae</taxon>
        <taxon>Linderina</taxon>
    </lineage>
</organism>
<protein>
    <submittedName>
        <fullName evidence="1">Uncharacterized protein</fullName>
    </submittedName>
</protein>
<accession>A0ACC1J485</accession>